<dbReference type="KEGG" id="epa:110239067"/>
<feature type="domain" description="F5/8 type C" evidence="3">
    <location>
        <begin position="338"/>
        <end position="496"/>
    </location>
</feature>
<accession>A0A913X814</accession>
<evidence type="ECO:0000313" key="6">
    <source>
        <dbReference type="Proteomes" id="UP000887567"/>
    </source>
</evidence>
<dbReference type="PANTHER" id="PTHR24543">
    <property type="entry name" value="MULTICOPPER OXIDASE-RELATED"/>
    <property type="match status" value="1"/>
</dbReference>
<keyword evidence="2" id="KW-1015">Disulfide bond</keyword>
<dbReference type="PROSITE" id="PS01285">
    <property type="entry name" value="FA58C_1"/>
    <property type="match status" value="2"/>
</dbReference>
<dbReference type="RefSeq" id="XP_020900433.1">
    <property type="nucleotide sequence ID" value="XM_021044774.1"/>
</dbReference>
<name>A0A913X814_EXADI</name>
<dbReference type="InterPro" id="IPR000421">
    <property type="entry name" value="FA58C"/>
</dbReference>
<dbReference type="InterPro" id="IPR003599">
    <property type="entry name" value="Ig_sub"/>
</dbReference>
<dbReference type="PROSITE" id="PS50022">
    <property type="entry name" value="FA58C_3"/>
    <property type="match status" value="3"/>
</dbReference>
<feature type="domain" description="Ig-like" evidence="4">
    <location>
        <begin position="504"/>
        <end position="580"/>
    </location>
</feature>
<organism evidence="5 6">
    <name type="scientific">Exaiptasia diaphana</name>
    <name type="common">Tropical sea anemone</name>
    <name type="synonym">Aiptasia pulchella</name>
    <dbReference type="NCBI Taxonomy" id="2652724"/>
    <lineage>
        <taxon>Eukaryota</taxon>
        <taxon>Metazoa</taxon>
        <taxon>Cnidaria</taxon>
        <taxon>Anthozoa</taxon>
        <taxon>Hexacorallia</taxon>
        <taxon>Actiniaria</taxon>
        <taxon>Aiptasiidae</taxon>
        <taxon>Exaiptasia</taxon>
    </lineage>
</organism>
<dbReference type="Pfam" id="PF00754">
    <property type="entry name" value="F5_F8_type_C"/>
    <property type="match status" value="3"/>
</dbReference>
<reference evidence="5" key="1">
    <citation type="submission" date="2022-11" db="UniProtKB">
        <authorList>
            <consortium name="EnsemblMetazoa"/>
        </authorList>
    </citation>
    <scope>IDENTIFICATION</scope>
</reference>
<dbReference type="InterPro" id="IPR008979">
    <property type="entry name" value="Galactose-bd-like_sf"/>
</dbReference>
<dbReference type="AlphaFoldDB" id="A0A913X814"/>
<dbReference type="InterPro" id="IPR057774">
    <property type="entry name" value="D8C_UMOD/GP2/OIT3-like"/>
</dbReference>
<evidence type="ECO:0000256" key="2">
    <source>
        <dbReference type="ARBA" id="ARBA00023157"/>
    </source>
</evidence>
<feature type="domain" description="F5/8 type C" evidence="3">
    <location>
        <begin position="39"/>
        <end position="180"/>
    </location>
</feature>
<dbReference type="SUPFAM" id="SSF49785">
    <property type="entry name" value="Galactose-binding domain-like"/>
    <property type="match status" value="3"/>
</dbReference>
<dbReference type="Pfam" id="PF13895">
    <property type="entry name" value="Ig_2"/>
    <property type="match status" value="1"/>
</dbReference>
<dbReference type="EnsemblMetazoa" id="XM_021044774.1">
    <property type="protein sequence ID" value="XP_020900433.1"/>
    <property type="gene ID" value="LOC110239067"/>
</dbReference>
<keyword evidence="1" id="KW-0732">Signal</keyword>
<dbReference type="SUPFAM" id="SSF48726">
    <property type="entry name" value="Immunoglobulin"/>
    <property type="match status" value="1"/>
</dbReference>
<dbReference type="Pfam" id="PF23283">
    <property type="entry name" value="D8C_UMOD"/>
    <property type="match status" value="1"/>
</dbReference>
<evidence type="ECO:0000256" key="1">
    <source>
        <dbReference type="ARBA" id="ARBA00022729"/>
    </source>
</evidence>
<dbReference type="PROSITE" id="PS01286">
    <property type="entry name" value="FA58C_2"/>
    <property type="match status" value="1"/>
</dbReference>
<dbReference type="PANTHER" id="PTHR24543:SF291">
    <property type="entry name" value="SMOKE ALARM, ISOFORM D"/>
    <property type="match status" value="1"/>
</dbReference>
<dbReference type="InterPro" id="IPR007110">
    <property type="entry name" value="Ig-like_dom"/>
</dbReference>
<evidence type="ECO:0000259" key="4">
    <source>
        <dbReference type="PROSITE" id="PS50835"/>
    </source>
</evidence>
<sequence>MRNGKLVGLGRTSSGMSILGILLQVILSYIAPSSGDPYCNEPLVISESSTFQSPSRRGSNYQPSNGKLFNSNVWCAAEPAADQYLQVNFKSVKMIESIAIQGNPNENEFVKYFTLRYSHDNVKWLWYEEPKGIGRVFKGSVNRELVARNTLERVLAAQYVRFYPKTWYGSVCMRVELYGCEANPFTPLGMANGEIQNGAIKASSHHASPHLPPHYGRLHGIILEGYQAWGSAHDQVNQEQWLEIGLIDIKWISGVATQGRHNVAQWVTSYSLIYGNSHGQWTTYKHDGSNKLIGNNDADTVVRHQIIPAIFARYVRFVPVTWHSHISMRVEVYTFGKASPADLGIDFERQEMPNSGLTASSSWTGRQPYMARLNYPGIYPWCSNHTNHNLRHEWLQFDFGCVMLVTGIVTQGARNGGTERKVTRYQVSFSEDNKTWRFYLDEKTHQNKTFEGNKDISGYVTHHFRDDIEAQYLRIHIMAYEPTGSVPCMRASVLGRRNGPLCAPVFMDSSPSVVIGYEGDNVTLNCNAIGALTMKFNWYFKKNKMNNAPKVYVYNKVTKQRAGKHTCQVSNSVQASEKVVYLKIKDSTAVCEDYRTLYVANALKSVETKANDQNLNHEIDEDVWYRFKDTEGNDYRLATTCVPQNHCGAEITVFQKNDNLPTFSKGIVARWACFHRNGDCCHHQEGIFIRNCNHFYVYKLKKLDESLKASYCLEKYTHVAAP</sequence>
<proteinExistence type="predicted"/>
<feature type="domain" description="F5/8 type C" evidence="3">
    <location>
        <begin position="182"/>
        <end position="335"/>
    </location>
</feature>
<dbReference type="GeneID" id="110239067"/>
<dbReference type="InterPro" id="IPR036179">
    <property type="entry name" value="Ig-like_dom_sf"/>
</dbReference>
<dbReference type="InterPro" id="IPR013783">
    <property type="entry name" value="Ig-like_fold"/>
</dbReference>
<dbReference type="SMART" id="SM00409">
    <property type="entry name" value="IG"/>
    <property type="match status" value="1"/>
</dbReference>
<dbReference type="Gene3D" id="2.60.120.260">
    <property type="entry name" value="Galactose-binding domain-like"/>
    <property type="match status" value="3"/>
</dbReference>
<dbReference type="OrthoDB" id="5979835at2759"/>
<dbReference type="FunFam" id="2.60.120.260:FF:000016">
    <property type="entry name" value="Contactin-associated protein-like 4 isoform 1"/>
    <property type="match status" value="2"/>
</dbReference>
<keyword evidence="6" id="KW-1185">Reference proteome</keyword>
<evidence type="ECO:0000313" key="5">
    <source>
        <dbReference type="EnsemblMetazoa" id="XP_020900433.1"/>
    </source>
</evidence>
<protein>
    <submittedName>
        <fullName evidence="5">Uncharacterized protein</fullName>
    </submittedName>
</protein>
<dbReference type="CDD" id="cd00057">
    <property type="entry name" value="FA58C"/>
    <property type="match status" value="3"/>
</dbReference>
<evidence type="ECO:0000259" key="3">
    <source>
        <dbReference type="PROSITE" id="PS50022"/>
    </source>
</evidence>
<dbReference type="Proteomes" id="UP000887567">
    <property type="component" value="Unplaced"/>
</dbReference>
<dbReference type="SMART" id="SM00231">
    <property type="entry name" value="FA58C"/>
    <property type="match status" value="3"/>
</dbReference>
<dbReference type="PROSITE" id="PS50835">
    <property type="entry name" value="IG_LIKE"/>
    <property type="match status" value="1"/>
</dbReference>
<dbReference type="Gene3D" id="2.60.40.10">
    <property type="entry name" value="Immunoglobulins"/>
    <property type="match status" value="1"/>
</dbReference>